<dbReference type="SMART" id="SM00260">
    <property type="entry name" value="CheW"/>
    <property type="match status" value="1"/>
</dbReference>
<dbReference type="GO" id="GO:0007165">
    <property type="term" value="P:signal transduction"/>
    <property type="evidence" value="ECO:0007669"/>
    <property type="project" value="InterPro"/>
</dbReference>
<dbReference type="AlphaFoldDB" id="A0A840Y779"/>
<dbReference type="InterPro" id="IPR002545">
    <property type="entry name" value="CheW-lke_dom"/>
</dbReference>
<evidence type="ECO:0000313" key="2">
    <source>
        <dbReference type="EMBL" id="MBB5694619.1"/>
    </source>
</evidence>
<dbReference type="PANTHER" id="PTHR22617">
    <property type="entry name" value="CHEMOTAXIS SENSOR HISTIDINE KINASE-RELATED"/>
    <property type="match status" value="1"/>
</dbReference>
<protein>
    <submittedName>
        <fullName evidence="2">Purine-binding chemotaxis protein CheW</fullName>
    </submittedName>
</protein>
<dbReference type="InterPro" id="IPR039315">
    <property type="entry name" value="CheW"/>
</dbReference>
<gene>
    <name evidence="2" type="ORF">FHS87_002671</name>
</gene>
<accession>A0A840Y779</accession>
<dbReference type="GO" id="GO:0005829">
    <property type="term" value="C:cytosol"/>
    <property type="evidence" value="ECO:0007669"/>
    <property type="project" value="TreeGrafter"/>
</dbReference>
<dbReference type="Gene3D" id="2.40.50.180">
    <property type="entry name" value="CheA-289, Domain 4"/>
    <property type="match status" value="1"/>
</dbReference>
<reference evidence="2 3" key="1">
    <citation type="submission" date="2020-08" db="EMBL/GenBank/DDBJ databases">
        <title>Genomic Encyclopedia of Type Strains, Phase IV (KMG-IV): sequencing the most valuable type-strain genomes for metagenomic binning, comparative biology and taxonomic classification.</title>
        <authorList>
            <person name="Goeker M."/>
        </authorList>
    </citation>
    <scope>NUCLEOTIDE SEQUENCE [LARGE SCALE GENOMIC DNA]</scope>
    <source>
        <strain evidence="2 3">DSM 25622</strain>
    </source>
</reference>
<dbReference type="PANTHER" id="PTHR22617:SF23">
    <property type="entry name" value="CHEMOTAXIS PROTEIN CHEW"/>
    <property type="match status" value="1"/>
</dbReference>
<dbReference type="SUPFAM" id="SSF50341">
    <property type="entry name" value="CheW-like"/>
    <property type="match status" value="1"/>
</dbReference>
<sequence length="175" mass="18029">MPPFQASAAPGQAGAGALVLFTLGSTDCALPRESVRALLPLPRLDAPPGLPAPLAGFLNLGGAAVPVLDLARLLGLEPGEPHPYRHLILLDRAGGPLALLVDRVAEVLPAGLPLRAVEREASLGGVVTGMVEAEGRPVHRLDPDRLLLAQESAILDALTRQAGERLLRWGAGGGP</sequence>
<keyword evidence="3" id="KW-1185">Reference proteome</keyword>
<dbReference type="GO" id="GO:0006935">
    <property type="term" value="P:chemotaxis"/>
    <property type="evidence" value="ECO:0007669"/>
    <property type="project" value="InterPro"/>
</dbReference>
<dbReference type="InterPro" id="IPR036061">
    <property type="entry name" value="CheW-like_dom_sf"/>
</dbReference>
<evidence type="ECO:0000313" key="3">
    <source>
        <dbReference type="Proteomes" id="UP000580654"/>
    </source>
</evidence>
<dbReference type="Gene3D" id="2.30.30.40">
    <property type="entry name" value="SH3 Domains"/>
    <property type="match status" value="1"/>
</dbReference>
<organism evidence="2 3">
    <name type="scientific">Muricoccus pecuniae</name>
    <dbReference type="NCBI Taxonomy" id="693023"/>
    <lineage>
        <taxon>Bacteria</taxon>
        <taxon>Pseudomonadati</taxon>
        <taxon>Pseudomonadota</taxon>
        <taxon>Alphaproteobacteria</taxon>
        <taxon>Acetobacterales</taxon>
        <taxon>Roseomonadaceae</taxon>
        <taxon>Muricoccus</taxon>
    </lineage>
</organism>
<name>A0A840Y779_9PROT</name>
<dbReference type="EMBL" id="JACIJD010000011">
    <property type="protein sequence ID" value="MBB5694619.1"/>
    <property type="molecule type" value="Genomic_DNA"/>
</dbReference>
<evidence type="ECO:0000259" key="1">
    <source>
        <dbReference type="PROSITE" id="PS50851"/>
    </source>
</evidence>
<comment type="caution">
    <text evidence="2">The sequence shown here is derived from an EMBL/GenBank/DDBJ whole genome shotgun (WGS) entry which is preliminary data.</text>
</comment>
<dbReference type="RefSeq" id="WP_184518987.1">
    <property type="nucleotide sequence ID" value="NZ_JACIJD010000011.1"/>
</dbReference>
<proteinExistence type="predicted"/>
<feature type="domain" description="CheW-like" evidence="1">
    <location>
        <begin position="15"/>
        <end position="152"/>
    </location>
</feature>
<dbReference type="Proteomes" id="UP000580654">
    <property type="component" value="Unassembled WGS sequence"/>
</dbReference>
<dbReference type="PROSITE" id="PS50851">
    <property type="entry name" value="CHEW"/>
    <property type="match status" value="1"/>
</dbReference>
<dbReference type="Pfam" id="PF01584">
    <property type="entry name" value="CheW"/>
    <property type="match status" value="1"/>
</dbReference>